<dbReference type="EMBL" id="KN847539">
    <property type="protein sequence ID" value="KIW05061.1"/>
    <property type="molecule type" value="Genomic_DNA"/>
</dbReference>
<accession>A0A0D1XQX6</accession>
<dbReference type="RefSeq" id="XP_016214930.1">
    <property type="nucleotide sequence ID" value="XM_016357526.1"/>
</dbReference>
<dbReference type="STRING" id="253628.A0A0D1XQX6"/>
<dbReference type="GeneID" id="27312189"/>
<keyword evidence="3" id="KW-1185">Reference proteome</keyword>
<feature type="region of interest" description="Disordered" evidence="1">
    <location>
        <begin position="9"/>
        <end position="33"/>
    </location>
</feature>
<feature type="compositionally biased region" description="Polar residues" evidence="1">
    <location>
        <begin position="15"/>
        <end position="31"/>
    </location>
</feature>
<proteinExistence type="predicted"/>
<dbReference type="AlphaFoldDB" id="A0A0D1XQX6"/>
<name>A0A0D1XQX6_9PEZI</name>
<feature type="region of interest" description="Disordered" evidence="1">
    <location>
        <begin position="240"/>
        <end position="266"/>
    </location>
</feature>
<dbReference type="HOGENOM" id="CLU_781190_0_0_1"/>
<dbReference type="OrthoDB" id="3786931at2759"/>
<dbReference type="Proteomes" id="UP000053259">
    <property type="component" value="Unassembled WGS sequence"/>
</dbReference>
<dbReference type="VEuPathDB" id="FungiDB:PV09_04216"/>
<evidence type="ECO:0000313" key="3">
    <source>
        <dbReference type="Proteomes" id="UP000053259"/>
    </source>
</evidence>
<protein>
    <submittedName>
        <fullName evidence="2">Uncharacterized protein</fullName>
    </submittedName>
</protein>
<gene>
    <name evidence="2" type="ORF">PV09_04216</name>
</gene>
<sequence length="355" mass="39657">MAALWGLISSRRNTKANASAPSRDSSQPQQKKNVRGFRDLNDAELGQVASILCHQPAPNTKTTKLQMQNYQLLVRSQIKHLPAHLRAQNLQSPFPTCKTHQGLNSRIAQSIFVWIQEEVEINVPTLLRILEGTYCDGDIVRTGRDVNPRWSFQNDGCASCMLARVGGEADILLALKGSMTATTSPTDVSKSRRHLYLDALIAKNFDPKVSTMIFQSAEIIRLKVKEHTCFLGRWEPENQGERRSKFSGVQTTKQDGDSPSGIEHSRTRISVPCAASCDHSDNDSSEQYTPIIDIIDEYRETLRIRDTSETIQLARRVEDLEDYPFVIDRGVSSSPRSAFDRASMSTSPATPPFGH</sequence>
<organism evidence="2 3">
    <name type="scientific">Verruconis gallopava</name>
    <dbReference type="NCBI Taxonomy" id="253628"/>
    <lineage>
        <taxon>Eukaryota</taxon>
        <taxon>Fungi</taxon>
        <taxon>Dikarya</taxon>
        <taxon>Ascomycota</taxon>
        <taxon>Pezizomycotina</taxon>
        <taxon>Dothideomycetes</taxon>
        <taxon>Pleosporomycetidae</taxon>
        <taxon>Venturiales</taxon>
        <taxon>Sympoventuriaceae</taxon>
        <taxon>Verruconis</taxon>
    </lineage>
</organism>
<dbReference type="InParanoid" id="A0A0D1XQX6"/>
<evidence type="ECO:0000256" key="1">
    <source>
        <dbReference type="SAM" id="MobiDB-lite"/>
    </source>
</evidence>
<evidence type="ECO:0000313" key="2">
    <source>
        <dbReference type="EMBL" id="KIW05061.1"/>
    </source>
</evidence>
<feature type="region of interest" description="Disordered" evidence="1">
    <location>
        <begin position="331"/>
        <end position="355"/>
    </location>
</feature>
<reference evidence="2 3" key="1">
    <citation type="submission" date="2015-01" db="EMBL/GenBank/DDBJ databases">
        <title>The Genome Sequence of Ochroconis gallopava CBS43764.</title>
        <authorList>
            <consortium name="The Broad Institute Genomics Platform"/>
            <person name="Cuomo C."/>
            <person name="de Hoog S."/>
            <person name="Gorbushina A."/>
            <person name="Stielow B."/>
            <person name="Teixiera M."/>
            <person name="Abouelleil A."/>
            <person name="Chapman S.B."/>
            <person name="Priest M."/>
            <person name="Young S.K."/>
            <person name="Wortman J."/>
            <person name="Nusbaum C."/>
            <person name="Birren B."/>
        </authorList>
    </citation>
    <scope>NUCLEOTIDE SEQUENCE [LARGE SCALE GENOMIC DNA]</scope>
    <source>
        <strain evidence="2 3">CBS 43764</strain>
    </source>
</reference>